<evidence type="ECO:0000313" key="3">
    <source>
        <dbReference type="EMBL" id="PBK88510.1"/>
    </source>
</evidence>
<evidence type="ECO:0000259" key="2">
    <source>
        <dbReference type="Pfam" id="PF17667"/>
    </source>
</evidence>
<sequence length="756" mass="84319">MSGPYSTYVTGECQDTKTSRTFNDVDQLRETLRKELYGNFHSVTAATDRDPSKAGPGQHVLQVFNRLGRSTSEIDIFIARSNFAPNAERPRWAGVPAEPKNEHELYDSFREIINEILVYFDVGHAGAIVTDKGRLTDDCLQSWTSPDISIISPEIYTSNLSPDGFKQMVNKGKISMFDYCSTVSPIGVKLEATVTLGNAFQLGFYASCILTDETITLYQFDRHGAVRTQSVNIHSRPHFLVRAILSMAGNNLEAAGFDTRITKVDRGKNRKPYVSIVLNGRTFKVTGEQMHRYSLPGYGVVVWPTTEVDQSGNNLTDDEGRAQGFVIKIYYRAASKASERSFLSNATRIEGVAKIIHGEDGPRLSDFNMFGPRILDIAPQSSDPTHPKKAHDVPLRFRDRVRETVILTHGELWLACMLHRDISLGNILMDAWVKGGAYVIDMDQAINFADNIETTDDTRTGTRLYQSLMVLESYSPTQRRRYPHDHLDDLEPFIWAFIYASLHPGGNDETVHDICWAWNHENPRDALNAKMALLGSAGRSRVAVALSTLLYPQHYVSLVSVLLHFIDDVFDTKTFHLKKWAHGFFPLKYLRNKFLNNDHLVIVGWFKTTEALLRGESDNPVVYDRTMFSFSQLPQDGPGHSIELISSPLKLDTSGSASPTSDLSFSGPLFRPDAAFHLNAPVPPTHFAPRPFLQSPSRQRHSGSLDPPLSPSLPGALGPSTSTLSLSLNRPNDSADVSDRMVKRRASGSGAKDREV</sequence>
<evidence type="ECO:0000313" key="4">
    <source>
        <dbReference type="Proteomes" id="UP000217790"/>
    </source>
</evidence>
<dbReference type="InterPro" id="IPR011009">
    <property type="entry name" value="Kinase-like_dom_sf"/>
</dbReference>
<proteinExistence type="predicted"/>
<dbReference type="OMA" id="WFKTTEA"/>
<gene>
    <name evidence="3" type="ORF">ARMGADRAFT_1033881</name>
</gene>
<feature type="region of interest" description="Disordered" evidence="1">
    <location>
        <begin position="687"/>
        <end position="756"/>
    </location>
</feature>
<feature type="domain" description="Fungal-type protein kinase" evidence="2">
    <location>
        <begin position="204"/>
        <end position="359"/>
    </location>
</feature>
<name>A0A2H3D341_ARMGA</name>
<dbReference type="OrthoDB" id="2916881at2759"/>
<dbReference type="EMBL" id="KZ293672">
    <property type="protein sequence ID" value="PBK88510.1"/>
    <property type="molecule type" value="Genomic_DNA"/>
</dbReference>
<dbReference type="PANTHER" id="PTHR38248">
    <property type="entry name" value="FUNK1 6"/>
    <property type="match status" value="1"/>
</dbReference>
<feature type="compositionally biased region" description="Low complexity" evidence="1">
    <location>
        <begin position="702"/>
        <end position="728"/>
    </location>
</feature>
<keyword evidence="4" id="KW-1185">Reference proteome</keyword>
<organism evidence="3 4">
    <name type="scientific">Armillaria gallica</name>
    <name type="common">Bulbous honey fungus</name>
    <name type="synonym">Armillaria bulbosa</name>
    <dbReference type="NCBI Taxonomy" id="47427"/>
    <lineage>
        <taxon>Eukaryota</taxon>
        <taxon>Fungi</taxon>
        <taxon>Dikarya</taxon>
        <taxon>Basidiomycota</taxon>
        <taxon>Agaricomycotina</taxon>
        <taxon>Agaricomycetes</taxon>
        <taxon>Agaricomycetidae</taxon>
        <taxon>Agaricales</taxon>
        <taxon>Marasmiineae</taxon>
        <taxon>Physalacriaceae</taxon>
        <taxon>Armillaria</taxon>
    </lineage>
</organism>
<dbReference type="Proteomes" id="UP000217790">
    <property type="component" value="Unassembled WGS sequence"/>
</dbReference>
<dbReference type="STRING" id="47427.A0A2H3D341"/>
<evidence type="ECO:0000256" key="1">
    <source>
        <dbReference type="SAM" id="MobiDB-lite"/>
    </source>
</evidence>
<dbReference type="Pfam" id="PF17667">
    <property type="entry name" value="Pkinase_fungal"/>
    <property type="match status" value="2"/>
</dbReference>
<feature type="domain" description="Fungal-type protein kinase" evidence="2">
    <location>
        <begin position="404"/>
        <end position="499"/>
    </location>
</feature>
<accession>A0A2H3D341</accession>
<dbReference type="SUPFAM" id="SSF56112">
    <property type="entry name" value="Protein kinase-like (PK-like)"/>
    <property type="match status" value="1"/>
</dbReference>
<dbReference type="PANTHER" id="PTHR38248:SF2">
    <property type="entry name" value="FUNK1 11"/>
    <property type="match status" value="1"/>
</dbReference>
<dbReference type="InParanoid" id="A0A2H3D341"/>
<protein>
    <recommendedName>
        <fullName evidence="2">Fungal-type protein kinase domain-containing protein</fullName>
    </recommendedName>
</protein>
<reference evidence="4" key="1">
    <citation type="journal article" date="2017" name="Nat. Ecol. Evol.">
        <title>Genome expansion and lineage-specific genetic innovations in the forest pathogenic fungi Armillaria.</title>
        <authorList>
            <person name="Sipos G."/>
            <person name="Prasanna A.N."/>
            <person name="Walter M.C."/>
            <person name="O'Connor E."/>
            <person name="Balint B."/>
            <person name="Krizsan K."/>
            <person name="Kiss B."/>
            <person name="Hess J."/>
            <person name="Varga T."/>
            <person name="Slot J."/>
            <person name="Riley R."/>
            <person name="Boka B."/>
            <person name="Rigling D."/>
            <person name="Barry K."/>
            <person name="Lee J."/>
            <person name="Mihaltcheva S."/>
            <person name="LaButti K."/>
            <person name="Lipzen A."/>
            <person name="Waldron R."/>
            <person name="Moloney N.M."/>
            <person name="Sperisen C."/>
            <person name="Kredics L."/>
            <person name="Vagvoelgyi C."/>
            <person name="Patrignani A."/>
            <person name="Fitzpatrick D."/>
            <person name="Nagy I."/>
            <person name="Doyle S."/>
            <person name="Anderson J.B."/>
            <person name="Grigoriev I.V."/>
            <person name="Gueldener U."/>
            <person name="Muensterkoetter M."/>
            <person name="Nagy L.G."/>
        </authorList>
    </citation>
    <scope>NUCLEOTIDE SEQUENCE [LARGE SCALE GENOMIC DNA]</scope>
    <source>
        <strain evidence="4">Ar21-2</strain>
    </source>
</reference>
<dbReference type="AlphaFoldDB" id="A0A2H3D341"/>
<dbReference type="InterPro" id="IPR040976">
    <property type="entry name" value="Pkinase_fungal"/>
</dbReference>